<dbReference type="Pfam" id="PF01019">
    <property type="entry name" value="G_glu_transpept"/>
    <property type="match status" value="1"/>
</dbReference>
<dbReference type="AlphaFoldDB" id="A0A6N6MNV9"/>
<accession>A0A6N6MNV9</accession>
<reference evidence="1 2" key="1">
    <citation type="submission" date="2019-09" db="EMBL/GenBank/DDBJ databases">
        <title>YIM 132548 draft genome.</title>
        <authorList>
            <person name="Jiang L."/>
        </authorList>
    </citation>
    <scope>NUCLEOTIDE SEQUENCE [LARGE SCALE GENOMIC DNA]</scope>
    <source>
        <strain evidence="1 2">YIM 132548</strain>
    </source>
</reference>
<dbReference type="Gene3D" id="3.60.20.40">
    <property type="match status" value="1"/>
</dbReference>
<keyword evidence="2" id="KW-1185">Reference proteome</keyword>
<dbReference type="InterPro" id="IPR043138">
    <property type="entry name" value="GGT_lsub"/>
</dbReference>
<dbReference type="PANTHER" id="PTHR43881:SF1">
    <property type="entry name" value="GAMMA-GLUTAMYLTRANSPEPTIDASE (AFU_ORTHOLOGUE AFUA_4G13580)"/>
    <property type="match status" value="1"/>
</dbReference>
<dbReference type="SUPFAM" id="SSF56235">
    <property type="entry name" value="N-terminal nucleophile aminohydrolases (Ntn hydrolases)"/>
    <property type="match status" value="1"/>
</dbReference>
<keyword evidence="1" id="KW-0808">Transferase</keyword>
<dbReference type="InterPro" id="IPR043137">
    <property type="entry name" value="GGT_ssub_C"/>
</dbReference>
<dbReference type="Gene3D" id="1.10.246.130">
    <property type="match status" value="1"/>
</dbReference>
<protein>
    <submittedName>
        <fullName evidence="1">Gamma-glutamyltransferase</fullName>
    </submittedName>
</protein>
<name>A0A6N6MNV9_9HYPH</name>
<dbReference type="GO" id="GO:0016740">
    <property type="term" value="F:transferase activity"/>
    <property type="evidence" value="ECO:0007669"/>
    <property type="project" value="UniProtKB-KW"/>
</dbReference>
<dbReference type="EMBL" id="VZZJ01000012">
    <property type="protein sequence ID" value="KAB1072596.1"/>
    <property type="molecule type" value="Genomic_DNA"/>
</dbReference>
<dbReference type="PRINTS" id="PR01210">
    <property type="entry name" value="GGTRANSPTASE"/>
</dbReference>
<sequence length="598" mass="64367">MLVPMAGFQSTRSFRAKPTETVTFHPRIFGRRGAVAAEHYLAPMAGIEILKQGGNAIDAAVAASLVEGVVNPQMHTIGGEIPILIAAPDEREVVCINGNTVAPAAATPEAFRRRGFDKIPPEGALAAGVPGAPGALLEALRRYGRLSFADVSAPAFDLARNGFPVHSGLLRQHKFGILDNAERFRSAWTSSGDLYLPNGRVPQEGEIVRNPALADMLAFLAAEERRVGGSRDAGLRAAFDAFYKGDIAREIATFVAQRDGFLTREDLARFEVPVERAVSVCYAGVDLYKCGPWTQGPAVLQSLSILKNFDLSALGHNTAAYVHVVVEAMKLAFADREQFYGDPDHVAVPIETLLSDAYGVARAALITDDADRALRPGDAWTGGALLPPADRLGGSSWGPGTVHVDAMDQEGYSAAFTPSGAWIKSAEVVPALGFPLGVRLSNCQLQPAHHPNVLAPFKRPRTTISPSLALKDGKPWLAFGSMGGDQQDQWQLQFFLNRVVFDMPLQAAIEAPKFSSEHFPALFHPHDFYLNRLRIETSIGQDTLDGLTARGHELDLAPAWTEGFLCGTERNPETGVLEAGSDPRGNKSEVFPAFALAY</sequence>
<evidence type="ECO:0000313" key="2">
    <source>
        <dbReference type="Proteomes" id="UP000441523"/>
    </source>
</evidence>
<organism evidence="1 2">
    <name type="scientific">Methylobacterium planeticum</name>
    <dbReference type="NCBI Taxonomy" id="2615211"/>
    <lineage>
        <taxon>Bacteria</taxon>
        <taxon>Pseudomonadati</taxon>
        <taxon>Pseudomonadota</taxon>
        <taxon>Alphaproteobacteria</taxon>
        <taxon>Hyphomicrobiales</taxon>
        <taxon>Methylobacteriaceae</taxon>
        <taxon>Methylobacterium</taxon>
    </lineage>
</organism>
<evidence type="ECO:0000313" key="1">
    <source>
        <dbReference type="EMBL" id="KAB1072596.1"/>
    </source>
</evidence>
<comment type="caution">
    <text evidence="1">The sequence shown here is derived from an EMBL/GenBank/DDBJ whole genome shotgun (WGS) entry which is preliminary data.</text>
</comment>
<proteinExistence type="predicted"/>
<dbReference type="Proteomes" id="UP000441523">
    <property type="component" value="Unassembled WGS sequence"/>
</dbReference>
<dbReference type="InterPro" id="IPR052896">
    <property type="entry name" value="GGT-like_enzyme"/>
</dbReference>
<dbReference type="InterPro" id="IPR029055">
    <property type="entry name" value="Ntn_hydrolases_N"/>
</dbReference>
<dbReference type="PANTHER" id="PTHR43881">
    <property type="entry name" value="GAMMA-GLUTAMYLTRANSPEPTIDASE (AFU_ORTHOLOGUE AFUA_4G13580)"/>
    <property type="match status" value="1"/>
</dbReference>
<gene>
    <name evidence="1" type="ORF">F6X51_15000</name>
</gene>